<dbReference type="AlphaFoldDB" id="A0A9D1DJV8"/>
<dbReference type="PANTHER" id="PTHR46112:SF3">
    <property type="entry name" value="AMINOPEPTIDASE YPDF"/>
    <property type="match status" value="1"/>
</dbReference>
<comment type="caution">
    <text evidence="3">The sequence shown here is derived from an EMBL/GenBank/DDBJ whole genome shotgun (WGS) entry which is preliminary data.</text>
</comment>
<dbReference type="Gene3D" id="3.90.230.10">
    <property type="entry name" value="Creatinase/methionine aminopeptidase superfamily"/>
    <property type="match status" value="1"/>
</dbReference>
<dbReference type="Gene3D" id="3.40.350.10">
    <property type="entry name" value="Creatinase/prolidase N-terminal domain"/>
    <property type="match status" value="1"/>
</dbReference>
<reference evidence="3" key="2">
    <citation type="journal article" date="2021" name="PeerJ">
        <title>Extensive microbial diversity within the chicken gut microbiome revealed by metagenomics and culture.</title>
        <authorList>
            <person name="Gilroy R."/>
            <person name="Ravi A."/>
            <person name="Getino M."/>
            <person name="Pursley I."/>
            <person name="Horton D.L."/>
            <person name="Alikhan N.F."/>
            <person name="Baker D."/>
            <person name="Gharbi K."/>
            <person name="Hall N."/>
            <person name="Watson M."/>
            <person name="Adriaenssens E.M."/>
            <person name="Foster-Nyarko E."/>
            <person name="Jarju S."/>
            <person name="Secka A."/>
            <person name="Antonio M."/>
            <person name="Oren A."/>
            <person name="Chaudhuri R.R."/>
            <person name="La Ragione R."/>
            <person name="Hildebrand F."/>
            <person name="Pallen M.J."/>
        </authorList>
    </citation>
    <scope>NUCLEOTIDE SEQUENCE</scope>
    <source>
        <strain evidence="3">ChiGjej3B3-7149</strain>
    </source>
</reference>
<dbReference type="InterPro" id="IPR000994">
    <property type="entry name" value="Pept_M24"/>
</dbReference>
<dbReference type="InterPro" id="IPR050659">
    <property type="entry name" value="Peptidase_M24B"/>
</dbReference>
<keyword evidence="3" id="KW-0378">Hydrolase</keyword>
<reference evidence="3" key="1">
    <citation type="submission" date="2020-10" db="EMBL/GenBank/DDBJ databases">
        <authorList>
            <person name="Gilroy R."/>
        </authorList>
    </citation>
    <scope>NUCLEOTIDE SEQUENCE</scope>
    <source>
        <strain evidence="3">ChiGjej3B3-7149</strain>
    </source>
</reference>
<dbReference type="InterPro" id="IPR029149">
    <property type="entry name" value="Creatin/AminoP/Spt16_N"/>
</dbReference>
<dbReference type="EMBL" id="DVHH01000019">
    <property type="protein sequence ID" value="HIR54135.1"/>
    <property type="molecule type" value="Genomic_DNA"/>
</dbReference>
<keyword evidence="3" id="KW-0645">Protease</keyword>
<sequence>MANTERVKEAVARAGLDAVLLMDDRDIYYATGFLPTDSAALVGAEGAWLVTDSRYIEAAQKQAAPGVEVLLTTRERPLGAILRELADRLGIEKLGAEEEKLSHALYLRMERTLGRELLPAQELLVSLRSCKTEEELRSLVAAQRIAEKALEEVLPLLKPGAVEREIAAEITYRMRLHGAEGNSFDPIVVTGAKSSMPHGVPGDERIAAGDFVTMDFGCVKDGYCSDMTRTVAVGSATDEMKNVYATVLAAQEAGIAAARPGVTGAQIHGAAAKVISDAGYGAYFGHGFGHGVGLDIHEQPNASPANEKPMPEGAVISAEPGIYLPGKFGVRIEDVLYLSGEGCVDITKAPKDLLIL</sequence>
<dbReference type="SUPFAM" id="SSF55920">
    <property type="entry name" value="Creatinase/aminopeptidase"/>
    <property type="match status" value="1"/>
</dbReference>
<keyword evidence="3" id="KW-0031">Aminopeptidase</keyword>
<evidence type="ECO:0000313" key="3">
    <source>
        <dbReference type="EMBL" id="HIR54135.1"/>
    </source>
</evidence>
<feature type="domain" description="Peptidase M24" evidence="1">
    <location>
        <begin position="141"/>
        <end position="337"/>
    </location>
</feature>
<accession>A0A9D1DJV8</accession>
<dbReference type="Pfam" id="PF00557">
    <property type="entry name" value="Peptidase_M24"/>
    <property type="match status" value="1"/>
</dbReference>
<evidence type="ECO:0000313" key="4">
    <source>
        <dbReference type="Proteomes" id="UP000824238"/>
    </source>
</evidence>
<dbReference type="PANTHER" id="PTHR46112">
    <property type="entry name" value="AMINOPEPTIDASE"/>
    <property type="match status" value="1"/>
</dbReference>
<dbReference type="InterPro" id="IPR036005">
    <property type="entry name" value="Creatinase/aminopeptidase-like"/>
</dbReference>
<dbReference type="Pfam" id="PF01321">
    <property type="entry name" value="Creatinase_N"/>
    <property type="match status" value="1"/>
</dbReference>
<proteinExistence type="predicted"/>
<feature type="domain" description="Creatinase N-terminal" evidence="2">
    <location>
        <begin position="5"/>
        <end position="130"/>
    </location>
</feature>
<dbReference type="GO" id="GO:0004177">
    <property type="term" value="F:aminopeptidase activity"/>
    <property type="evidence" value="ECO:0007669"/>
    <property type="project" value="UniProtKB-KW"/>
</dbReference>
<evidence type="ECO:0000259" key="2">
    <source>
        <dbReference type="Pfam" id="PF01321"/>
    </source>
</evidence>
<protein>
    <submittedName>
        <fullName evidence="3">Aminopeptidase P family protein</fullName>
    </submittedName>
</protein>
<gene>
    <name evidence="3" type="ORF">IAD36_00810</name>
</gene>
<organism evidence="3 4">
    <name type="scientific">Candidatus Scatomorpha intestinigallinarum</name>
    <dbReference type="NCBI Taxonomy" id="2840923"/>
    <lineage>
        <taxon>Bacteria</taxon>
        <taxon>Bacillati</taxon>
        <taxon>Bacillota</taxon>
        <taxon>Clostridia</taxon>
        <taxon>Eubacteriales</taxon>
        <taxon>Candidatus Scatomorpha</taxon>
    </lineage>
</organism>
<dbReference type="InterPro" id="IPR000587">
    <property type="entry name" value="Creatinase_N"/>
</dbReference>
<evidence type="ECO:0000259" key="1">
    <source>
        <dbReference type="Pfam" id="PF00557"/>
    </source>
</evidence>
<dbReference type="SUPFAM" id="SSF53092">
    <property type="entry name" value="Creatinase/prolidase N-terminal domain"/>
    <property type="match status" value="1"/>
</dbReference>
<dbReference type="Proteomes" id="UP000824238">
    <property type="component" value="Unassembled WGS sequence"/>
</dbReference>
<name>A0A9D1DJV8_9FIRM</name>